<organism evidence="2 3">
    <name type="scientific">Malaciobacter molluscorum LMG 25693</name>
    <dbReference type="NCBI Taxonomy" id="870501"/>
    <lineage>
        <taxon>Bacteria</taxon>
        <taxon>Pseudomonadati</taxon>
        <taxon>Campylobacterota</taxon>
        <taxon>Epsilonproteobacteria</taxon>
        <taxon>Campylobacterales</taxon>
        <taxon>Arcobacteraceae</taxon>
        <taxon>Malaciobacter</taxon>
    </lineage>
</organism>
<evidence type="ECO:0000313" key="1">
    <source>
        <dbReference type="EMBL" id="AXX91866.1"/>
    </source>
</evidence>
<evidence type="ECO:0000313" key="3">
    <source>
        <dbReference type="Proteomes" id="UP000221222"/>
    </source>
</evidence>
<reference evidence="2 3" key="1">
    <citation type="submission" date="2017-09" db="EMBL/GenBank/DDBJ databases">
        <title>Arcobacter canalis sp. nov., a new species isolated from a water canal contaminated with urban sewage.</title>
        <authorList>
            <person name="Perez-Cataluna A."/>
            <person name="Salas-Masso N."/>
            <person name="Figueras M.J."/>
        </authorList>
    </citation>
    <scope>NUCLEOTIDE SEQUENCE [LARGE SCALE GENOMIC DNA]</scope>
    <source>
        <strain evidence="2 3">F98-3</strain>
    </source>
</reference>
<keyword evidence="3" id="KW-1185">Reference proteome</keyword>
<dbReference type="EMBL" id="CP032098">
    <property type="protein sequence ID" value="AXX91866.1"/>
    <property type="molecule type" value="Genomic_DNA"/>
</dbReference>
<dbReference type="Proteomes" id="UP000221222">
    <property type="component" value="Unassembled WGS sequence"/>
</dbReference>
<accession>A0A2G1DIF5</accession>
<evidence type="ECO:0008006" key="5">
    <source>
        <dbReference type="Google" id="ProtNLM"/>
    </source>
</evidence>
<dbReference type="AlphaFoldDB" id="A0A2G1DIF5"/>
<gene>
    <name evidence="1" type="ORF">AMOL_0872</name>
    <name evidence="2" type="ORF">CPU12_06030</name>
</gene>
<dbReference type="KEGG" id="amol:AMOL_0872"/>
<evidence type="ECO:0000313" key="4">
    <source>
        <dbReference type="Proteomes" id="UP000262712"/>
    </source>
</evidence>
<protein>
    <recommendedName>
        <fullName evidence="5">Lipoprotein</fullName>
    </recommendedName>
</protein>
<dbReference type="EMBL" id="NXFY01000007">
    <property type="protein sequence ID" value="PHO18275.1"/>
    <property type="molecule type" value="Genomic_DNA"/>
</dbReference>
<name>A0A2G1DIF5_9BACT</name>
<dbReference type="Proteomes" id="UP000262712">
    <property type="component" value="Chromosome"/>
</dbReference>
<sequence length="298" mass="34601">MIKTFKIFLSLIFITQILFANISKPTIQKEEKGEVLIGYYGRPHAASLGILGENNIDELVKKMKKKKAYFDKELNYKMDVKLAFHIIYSLATKDPGRKKDYLLTMSDSILMKYIKRAQKENFLVFIDLQLGTQTPAEAIKPVLKYLKYENVHLAIDPEFKIPKHRGYPPGKYIGHIFAWQLNEAQDLISDYLIANNIIQRKKLIVHMFHKRMLRNKDEVKTHDNIELIYNIDGHGTGQVKVKIYNGLYAISQTNKAVGGFKIFYNNDKKPIMTPKQIMGLEPVGNQKIMVKPYYINYH</sequence>
<reference evidence="1 4" key="2">
    <citation type="submission" date="2018-08" db="EMBL/GenBank/DDBJ databases">
        <title>Complete genome of the Arcobacter molluscorum type strain LMG 25693.</title>
        <authorList>
            <person name="Miller W.G."/>
            <person name="Yee E."/>
            <person name="Bono J.L."/>
        </authorList>
    </citation>
    <scope>NUCLEOTIDE SEQUENCE [LARGE SCALE GENOMIC DNA]</scope>
    <source>
        <strain evidence="1 4">CECT 7696</strain>
    </source>
</reference>
<proteinExistence type="predicted"/>
<dbReference type="RefSeq" id="WP_099342197.1">
    <property type="nucleotide sequence ID" value="NZ_CP032098.1"/>
</dbReference>
<evidence type="ECO:0000313" key="2">
    <source>
        <dbReference type="EMBL" id="PHO18275.1"/>
    </source>
</evidence>